<evidence type="ECO:0000259" key="4">
    <source>
        <dbReference type="PROSITE" id="PS50048"/>
    </source>
</evidence>
<accession>A0A165PJU0</accession>
<feature type="region of interest" description="Disordered" evidence="3">
    <location>
        <begin position="145"/>
        <end position="262"/>
    </location>
</feature>
<evidence type="ECO:0000313" key="6">
    <source>
        <dbReference type="Proteomes" id="UP000076761"/>
    </source>
</evidence>
<dbReference type="InterPro" id="IPR050613">
    <property type="entry name" value="Sec_Metabolite_Reg"/>
</dbReference>
<feature type="domain" description="Zn(2)-C6 fungal-type" evidence="4">
    <location>
        <begin position="75"/>
        <end position="106"/>
    </location>
</feature>
<sequence>MHPSSTSDSNQMQPSLPSIHHLHPYLAPPVPSYPAAYATLEPPAPAAMQAEHPAANSDSEEQGPPKKKRRRQALSCTECKRRKIKCDRAQPCGPCSRRGEIAKCQWYIVDPPDKYVTRAEYDDLKSRFDMLENSLARLLPGFAATSQPPYMSAAPSNAPPIPAPAYHPQYASPDQQPVPSSSQQPPPRRPHLPLPPLPKPSPLSLAAITTPYSPHPDAAEPKNWPAQTLTTLLGERLRLSPDRPHPIPVPPQYRQRLQAHNE</sequence>
<evidence type="ECO:0000256" key="1">
    <source>
        <dbReference type="ARBA" id="ARBA00004123"/>
    </source>
</evidence>
<dbReference type="InParanoid" id="A0A165PJU0"/>
<dbReference type="SMART" id="SM00066">
    <property type="entry name" value="GAL4"/>
    <property type="match status" value="1"/>
</dbReference>
<dbReference type="AlphaFoldDB" id="A0A165PJU0"/>
<dbReference type="OrthoDB" id="3362851at2759"/>
<dbReference type="GO" id="GO:0008270">
    <property type="term" value="F:zinc ion binding"/>
    <property type="evidence" value="ECO:0007669"/>
    <property type="project" value="InterPro"/>
</dbReference>
<dbReference type="PANTHER" id="PTHR31001">
    <property type="entry name" value="UNCHARACTERIZED TRANSCRIPTIONAL REGULATORY PROTEIN"/>
    <property type="match status" value="1"/>
</dbReference>
<evidence type="ECO:0000313" key="5">
    <source>
        <dbReference type="EMBL" id="KZT21140.1"/>
    </source>
</evidence>
<dbReference type="GO" id="GO:0005634">
    <property type="term" value="C:nucleus"/>
    <property type="evidence" value="ECO:0007669"/>
    <property type="project" value="UniProtKB-SubCell"/>
</dbReference>
<dbReference type="EMBL" id="KV425610">
    <property type="protein sequence ID" value="KZT21140.1"/>
    <property type="molecule type" value="Genomic_DNA"/>
</dbReference>
<evidence type="ECO:0000256" key="3">
    <source>
        <dbReference type="SAM" id="MobiDB-lite"/>
    </source>
</evidence>
<dbReference type="Pfam" id="PF00172">
    <property type="entry name" value="Zn_clus"/>
    <property type="match status" value="1"/>
</dbReference>
<feature type="compositionally biased region" description="Low complexity" evidence="3">
    <location>
        <begin position="172"/>
        <end position="183"/>
    </location>
</feature>
<dbReference type="PANTHER" id="PTHR31001:SF89">
    <property type="entry name" value="ZN(2)-C6 FUNGAL-TYPE DOMAIN-CONTAINING PROTEIN"/>
    <property type="match status" value="1"/>
</dbReference>
<dbReference type="CDD" id="cd00067">
    <property type="entry name" value="GAL4"/>
    <property type="match status" value="1"/>
</dbReference>
<dbReference type="STRING" id="1314782.A0A165PJU0"/>
<dbReference type="Gene3D" id="4.10.240.10">
    <property type="entry name" value="Zn(2)-C6 fungal-type DNA-binding domain"/>
    <property type="match status" value="1"/>
</dbReference>
<feature type="compositionally biased region" description="Pro residues" evidence="3">
    <location>
        <begin position="184"/>
        <end position="201"/>
    </location>
</feature>
<comment type="subcellular location">
    <subcellularLocation>
        <location evidence="1">Nucleus</location>
    </subcellularLocation>
</comment>
<dbReference type="Proteomes" id="UP000076761">
    <property type="component" value="Unassembled WGS sequence"/>
</dbReference>
<dbReference type="PROSITE" id="PS50048">
    <property type="entry name" value="ZN2_CY6_FUNGAL_2"/>
    <property type="match status" value="1"/>
</dbReference>
<feature type="region of interest" description="Disordered" evidence="3">
    <location>
        <begin position="1"/>
        <end position="75"/>
    </location>
</feature>
<dbReference type="InterPro" id="IPR001138">
    <property type="entry name" value="Zn2Cys6_DnaBD"/>
</dbReference>
<protein>
    <recommendedName>
        <fullName evidence="4">Zn(2)-C6 fungal-type domain-containing protein</fullName>
    </recommendedName>
</protein>
<reference evidence="5 6" key="1">
    <citation type="journal article" date="2016" name="Mol. Biol. Evol.">
        <title>Comparative Genomics of Early-Diverging Mushroom-Forming Fungi Provides Insights into the Origins of Lignocellulose Decay Capabilities.</title>
        <authorList>
            <person name="Nagy L.G."/>
            <person name="Riley R."/>
            <person name="Tritt A."/>
            <person name="Adam C."/>
            <person name="Daum C."/>
            <person name="Floudas D."/>
            <person name="Sun H."/>
            <person name="Yadav J.S."/>
            <person name="Pangilinan J."/>
            <person name="Larsson K.H."/>
            <person name="Matsuura K."/>
            <person name="Barry K."/>
            <person name="Labutti K."/>
            <person name="Kuo R."/>
            <person name="Ohm R.A."/>
            <person name="Bhattacharya S.S."/>
            <person name="Shirouzu T."/>
            <person name="Yoshinaga Y."/>
            <person name="Martin F.M."/>
            <person name="Grigoriev I.V."/>
            <person name="Hibbett D.S."/>
        </authorList>
    </citation>
    <scope>NUCLEOTIDE SEQUENCE [LARGE SCALE GENOMIC DNA]</scope>
    <source>
        <strain evidence="5 6">HHB14362 ss-1</strain>
    </source>
</reference>
<feature type="compositionally biased region" description="Basic and acidic residues" evidence="3">
    <location>
        <begin position="235"/>
        <end position="245"/>
    </location>
</feature>
<keyword evidence="2" id="KW-0539">Nucleus</keyword>
<feature type="compositionally biased region" description="Low complexity" evidence="3">
    <location>
        <begin position="46"/>
        <end position="55"/>
    </location>
</feature>
<dbReference type="GO" id="GO:0000981">
    <property type="term" value="F:DNA-binding transcription factor activity, RNA polymerase II-specific"/>
    <property type="evidence" value="ECO:0007669"/>
    <property type="project" value="InterPro"/>
</dbReference>
<dbReference type="PROSITE" id="PS00463">
    <property type="entry name" value="ZN2_CY6_FUNGAL_1"/>
    <property type="match status" value="1"/>
</dbReference>
<keyword evidence="6" id="KW-1185">Reference proteome</keyword>
<gene>
    <name evidence="5" type="ORF">NEOLEDRAFT_789239</name>
</gene>
<proteinExistence type="predicted"/>
<dbReference type="InterPro" id="IPR036864">
    <property type="entry name" value="Zn2-C6_fun-type_DNA-bd_sf"/>
</dbReference>
<feature type="compositionally biased region" description="Polar residues" evidence="3">
    <location>
        <begin position="1"/>
        <end position="16"/>
    </location>
</feature>
<dbReference type="SUPFAM" id="SSF57701">
    <property type="entry name" value="Zn2/Cys6 DNA-binding domain"/>
    <property type="match status" value="1"/>
</dbReference>
<organism evidence="5 6">
    <name type="scientific">Neolentinus lepideus HHB14362 ss-1</name>
    <dbReference type="NCBI Taxonomy" id="1314782"/>
    <lineage>
        <taxon>Eukaryota</taxon>
        <taxon>Fungi</taxon>
        <taxon>Dikarya</taxon>
        <taxon>Basidiomycota</taxon>
        <taxon>Agaricomycotina</taxon>
        <taxon>Agaricomycetes</taxon>
        <taxon>Gloeophyllales</taxon>
        <taxon>Gloeophyllaceae</taxon>
        <taxon>Neolentinus</taxon>
    </lineage>
</organism>
<name>A0A165PJU0_9AGAM</name>
<evidence type="ECO:0000256" key="2">
    <source>
        <dbReference type="ARBA" id="ARBA00023242"/>
    </source>
</evidence>